<evidence type="ECO:0000256" key="1">
    <source>
        <dbReference type="ARBA" id="ARBA00022603"/>
    </source>
</evidence>
<keyword evidence="6" id="KW-1185">Reference proteome</keyword>
<proteinExistence type="inferred from homology"/>
<evidence type="ECO:0000256" key="2">
    <source>
        <dbReference type="ARBA" id="ARBA00022679"/>
    </source>
</evidence>
<dbReference type="InterPro" id="IPR029063">
    <property type="entry name" value="SAM-dependent_MTases_sf"/>
</dbReference>
<keyword evidence="2" id="KW-0808">Transferase</keyword>
<dbReference type="PROSITE" id="PS51682">
    <property type="entry name" value="SAM_OMT_I"/>
    <property type="match status" value="1"/>
</dbReference>
<name>A0ABR0BCH2_PURLI</name>
<dbReference type="SUPFAM" id="SSF53335">
    <property type="entry name" value="S-adenosyl-L-methionine-dependent methyltransferases"/>
    <property type="match status" value="1"/>
</dbReference>
<gene>
    <name evidence="5" type="ORF">Purlil1_14108</name>
</gene>
<evidence type="ECO:0000256" key="3">
    <source>
        <dbReference type="ARBA" id="ARBA00022691"/>
    </source>
</evidence>
<dbReference type="Pfam" id="PF13578">
    <property type="entry name" value="Methyltransf_24"/>
    <property type="match status" value="1"/>
</dbReference>
<protein>
    <recommendedName>
        <fullName evidence="7">O-methyltransferase</fullName>
    </recommendedName>
</protein>
<dbReference type="Proteomes" id="UP001287286">
    <property type="component" value="Unassembled WGS sequence"/>
</dbReference>
<evidence type="ECO:0000313" key="5">
    <source>
        <dbReference type="EMBL" id="KAK4064299.1"/>
    </source>
</evidence>
<dbReference type="EMBL" id="JAWRVI010000469">
    <property type="protein sequence ID" value="KAK4064299.1"/>
    <property type="molecule type" value="Genomic_DNA"/>
</dbReference>
<evidence type="ECO:0000256" key="4">
    <source>
        <dbReference type="ARBA" id="ARBA00023453"/>
    </source>
</evidence>
<evidence type="ECO:0000313" key="6">
    <source>
        <dbReference type="Proteomes" id="UP001287286"/>
    </source>
</evidence>
<evidence type="ECO:0008006" key="7">
    <source>
        <dbReference type="Google" id="ProtNLM"/>
    </source>
</evidence>
<keyword evidence="1" id="KW-0489">Methyltransferase</keyword>
<reference evidence="5 6" key="1">
    <citation type="journal article" date="2024" name="Microbiol. Resour. Announc.">
        <title>Genome annotations for the ascomycete fungi Trichoderma harzianum, Trichoderma aggressivum, and Purpureocillium lilacinum.</title>
        <authorList>
            <person name="Beijen E.P.W."/>
            <person name="Ohm R.A."/>
        </authorList>
    </citation>
    <scope>NUCLEOTIDE SEQUENCE [LARGE SCALE GENOMIC DNA]</scope>
    <source>
        <strain evidence="5 6">CBS 150709</strain>
    </source>
</reference>
<dbReference type="PANTHER" id="PTHR43167">
    <property type="entry name" value="PUTATIVE (AFU_ORTHOLOGUE AFUA_6G01830)-RELATED"/>
    <property type="match status" value="1"/>
</dbReference>
<sequence length="252" mass="28260">MSPHDTAGARALEASPRIHDLLQRLHTASEAQERSFSQLFFYLRMLAGHYIWNAGWSTAADDHMRDKFVSLERDKCQLLYLLTRSIGAKNIIEAGTSFGVSTIYLALAVGQNVRDAKMATGTPVTGKVIATENEPTKAEGARNYWKQAGNEVEPWIELREGDLRETLKLAEGMPEQIDMLLLDIWTPMALPVLEMVKPRLRKGAIILADNTKLAKPMYKEFLAYIRDPKNGFKAMTMPFSGGLEMIVYLPSN</sequence>
<comment type="similarity">
    <text evidence="4">Belongs to the class I-like SAM-binding methyltransferase superfamily. Cation-dependent O-methyltransferase family.</text>
</comment>
<dbReference type="Gene3D" id="3.40.50.150">
    <property type="entry name" value="Vaccinia Virus protein VP39"/>
    <property type="match status" value="1"/>
</dbReference>
<dbReference type="InterPro" id="IPR002935">
    <property type="entry name" value="SAM_O-MeTrfase"/>
</dbReference>
<comment type="caution">
    <text evidence="5">The sequence shown here is derived from an EMBL/GenBank/DDBJ whole genome shotgun (WGS) entry which is preliminary data.</text>
</comment>
<dbReference type="PANTHER" id="PTHR43167:SF1">
    <property type="entry name" value="PUTATIVE (AFU_ORTHOLOGUE AFUA_6G01830)-RELATED"/>
    <property type="match status" value="1"/>
</dbReference>
<accession>A0ABR0BCH2</accession>
<organism evidence="5 6">
    <name type="scientific">Purpureocillium lilacinum</name>
    <name type="common">Paecilomyces lilacinus</name>
    <dbReference type="NCBI Taxonomy" id="33203"/>
    <lineage>
        <taxon>Eukaryota</taxon>
        <taxon>Fungi</taxon>
        <taxon>Dikarya</taxon>
        <taxon>Ascomycota</taxon>
        <taxon>Pezizomycotina</taxon>
        <taxon>Sordariomycetes</taxon>
        <taxon>Hypocreomycetidae</taxon>
        <taxon>Hypocreales</taxon>
        <taxon>Ophiocordycipitaceae</taxon>
        <taxon>Purpureocillium</taxon>
    </lineage>
</organism>
<keyword evidence="3" id="KW-0949">S-adenosyl-L-methionine</keyword>